<dbReference type="AlphaFoldDB" id="A0A1G8GJI4"/>
<dbReference type="PANTHER" id="PTHR35340">
    <property type="entry name" value="PQQ ENZYME REPEAT PROTEIN-RELATED"/>
    <property type="match status" value="1"/>
</dbReference>
<reference evidence="1 2" key="1">
    <citation type="submission" date="2016-10" db="EMBL/GenBank/DDBJ databases">
        <authorList>
            <person name="de Groot N.N."/>
        </authorList>
    </citation>
    <scope>NUCLEOTIDE SEQUENCE [LARGE SCALE GENOMIC DNA]</scope>
    <source>
        <strain evidence="1 2">DSM 44892</strain>
    </source>
</reference>
<dbReference type="GO" id="GO:0016740">
    <property type="term" value="F:transferase activity"/>
    <property type="evidence" value="ECO:0007669"/>
    <property type="project" value="UniProtKB-KW"/>
</dbReference>
<dbReference type="OrthoDB" id="264813at2"/>
<accession>A0A1G8GJI4</accession>
<dbReference type="Pfam" id="PF14269">
    <property type="entry name" value="Arylsulfotran_2"/>
    <property type="match status" value="1"/>
</dbReference>
<proteinExistence type="predicted"/>
<evidence type="ECO:0000313" key="1">
    <source>
        <dbReference type="EMBL" id="SDH94559.1"/>
    </source>
</evidence>
<dbReference type="InterPro" id="IPR053143">
    <property type="entry name" value="Arylsulfate_ST"/>
</dbReference>
<organism evidence="1 2">
    <name type="scientific">Rhodococcus triatomae</name>
    <dbReference type="NCBI Taxonomy" id="300028"/>
    <lineage>
        <taxon>Bacteria</taxon>
        <taxon>Bacillati</taxon>
        <taxon>Actinomycetota</taxon>
        <taxon>Actinomycetes</taxon>
        <taxon>Mycobacteriales</taxon>
        <taxon>Nocardiaceae</taxon>
        <taxon>Rhodococcus</taxon>
    </lineage>
</organism>
<name>A0A1G8GJI4_9NOCA</name>
<dbReference type="InterPro" id="IPR011044">
    <property type="entry name" value="Quino_amine_DH_bsu"/>
</dbReference>
<evidence type="ECO:0000313" key="2">
    <source>
        <dbReference type="Proteomes" id="UP000183263"/>
    </source>
</evidence>
<dbReference type="InterPro" id="IPR039535">
    <property type="entry name" value="ASST-like"/>
</dbReference>
<dbReference type="RefSeq" id="WP_072737146.1">
    <property type="nucleotide sequence ID" value="NZ_CP048813.1"/>
</dbReference>
<sequence length="380" mass="42026">MASGTNVDQNTLRRRGVGLIAHDPARAWQGYTLFAPIAEQGRVYLVDMEGQVVHEWDLPYPPGRHARLLPDGNLFYQGKDVDGPTLFPIWGVYHGGVLAEVAPDGSILREVRHPYHHHDAVLLANGNLAVLTVERLDEATARRVRGGVPGSEAPDGSIWADVVVEMTWSGDVVWRWSAAERLAFEDAPLDAHFAREHWPMANTVSETSSGDLLIGFRSASTVVRVARATGDVEWQLSAPVVSQQHYPHELDNGNILVFDNGSFRDSVSYPYSRAVEVDPETNTVVWDYTDNPPQNFYSPYMSSAQRLPNGNTLITEGSFGRIFEVTPDREVVWEYVIPYFGSFGAGVGLDSSQGANNSVFRAYRYGPEVVERLREGGALS</sequence>
<dbReference type="Proteomes" id="UP000183263">
    <property type="component" value="Unassembled WGS sequence"/>
</dbReference>
<keyword evidence="2" id="KW-1185">Reference proteome</keyword>
<protein>
    <submittedName>
        <fullName evidence="1">Arylsulfotransferase (ASST)</fullName>
    </submittedName>
</protein>
<dbReference type="EMBL" id="FNDN01000004">
    <property type="protein sequence ID" value="SDH94559.1"/>
    <property type="molecule type" value="Genomic_DNA"/>
</dbReference>
<dbReference type="SUPFAM" id="SSF50969">
    <property type="entry name" value="YVTN repeat-like/Quinoprotein amine dehydrogenase"/>
    <property type="match status" value="1"/>
</dbReference>
<gene>
    <name evidence="1" type="ORF">SAMN05444695_104124</name>
</gene>
<dbReference type="PANTHER" id="PTHR35340:SF5">
    <property type="entry name" value="ASST-DOMAIN-CONTAINING PROTEIN"/>
    <property type="match status" value="1"/>
</dbReference>
<keyword evidence="1" id="KW-0808">Transferase</keyword>